<dbReference type="EMBL" id="VISQ01000001">
    <property type="protein sequence ID" value="TVZ72382.1"/>
    <property type="molecule type" value="Genomic_DNA"/>
</dbReference>
<name>A0A542BNC7_SERFO</name>
<evidence type="ECO:0000313" key="1">
    <source>
        <dbReference type="EMBL" id="TVZ72382.1"/>
    </source>
</evidence>
<comment type="caution">
    <text evidence="1">The sequence shown here is derived from an EMBL/GenBank/DDBJ whole genome shotgun (WGS) entry which is preliminary data.</text>
</comment>
<protein>
    <submittedName>
        <fullName evidence="1">Uncharacterized protein</fullName>
    </submittedName>
</protein>
<dbReference type="AlphaFoldDB" id="A0A542BNC7"/>
<organism evidence="1">
    <name type="scientific">Serratia fonticola</name>
    <dbReference type="NCBI Taxonomy" id="47917"/>
    <lineage>
        <taxon>Bacteria</taxon>
        <taxon>Pseudomonadati</taxon>
        <taxon>Pseudomonadota</taxon>
        <taxon>Gammaproteobacteria</taxon>
        <taxon>Enterobacterales</taxon>
        <taxon>Yersiniaceae</taxon>
        <taxon>Serratia</taxon>
    </lineage>
</organism>
<reference evidence="1" key="1">
    <citation type="submission" date="2019-06" db="EMBL/GenBank/DDBJ databases">
        <authorList>
            <person name="Deangelis K."/>
            <person name="Huntemann M."/>
            <person name="Clum A."/>
            <person name="Pillay M."/>
            <person name="Palaniappan K."/>
            <person name="Varghese N."/>
            <person name="Mikhailova N."/>
            <person name="Stamatis D."/>
            <person name="Reddy T."/>
            <person name="Daum C."/>
            <person name="Shapiro N."/>
            <person name="Ivanova N."/>
            <person name="Kyrpides N."/>
            <person name="Woyke T."/>
        </authorList>
    </citation>
    <scope>NUCLEOTIDE SEQUENCE [LARGE SCALE GENOMIC DNA]</scope>
    <source>
        <strain evidence="1">128R</strain>
    </source>
</reference>
<proteinExistence type="predicted"/>
<reference evidence="1" key="2">
    <citation type="submission" date="2019-08" db="EMBL/GenBank/DDBJ databases">
        <title>Investigation of anaerobic lignin degradation for improved lignocellulosic biofuels.</title>
        <authorList>
            <person name="Deangelis K.PhD."/>
        </authorList>
    </citation>
    <scope>NUCLEOTIDE SEQUENCE [LARGE SCALE GENOMIC DNA]</scope>
    <source>
        <strain evidence="1">128R</strain>
    </source>
</reference>
<gene>
    <name evidence="1" type="ORF">FHU10_5055</name>
</gene>
<accession>A0A542BNC7</accession>
<sequence length="56" mass="6551">MKFKFSLSIPKNLKKLGSDHININLSKKFNILLENVNQITVCFLMINKKCHFCCHL</sequence>